<gene>
    <name evidence="3" type="ORF">IE077_001761</name>
</gene>
<dbReference type="EMBL" id="JADAQX010000149">
    <property type="protein sequence ID" value="KAF8821659.1"/>
    <property type="molecule type" value="Genomic_DNA"/>
</dbReference>
<evidence type="ECO:0000256" key="2">
    <source>
        <dbReference type="SAM" id="MobiDB-lite"/>
    </source>
</evidence>
<keyword evidence="1" id="KW-0802">TPR repeat</keyword>
<proteinExistence type="predicted"/>
<dbReference type="Proteomes" id="UP000823046">
    <property type="component" value="Unassembled WGS sequence"/>
</dbReference>
<dbReference type="PANTHER" id="PTHR23184">
    <property type="entry name" value="TETRATRICOPEPTIDE REPEAT PROTEIN 14"/>
    <property type="match status" value="1"/>
</dbReference>
<feature type="region of interest" description="Disordered" evidence="2">
    <location>
        <begin position="606"/>
        <end position="705"/>
    </location>
</feature>
<evidence type="ECO:0000313" key="4">
    <source>
        <dbReference type="Proteomes" id="UP000823046"/>
    </source>
</evidence>
<dbReference type="InterPro" id="IPR011990">
    <property type="entry name" value="TPR-like_helical_dom_sf"/>
</dbReference>
<organism evidence="3 4">
    <name type="scientific">Cardiosporidium cionae</name>
    <dbReference type="NCBI Taxonomy" id="476202"/>
    <lineage>
        <taxon>Eukaryota</taxon>
        <taxon>Sar</taxon>
        <taxon>Alveolata</taxon>
        <taxon>Apicomplexa</taxon>
        <taxon>Aconoidasida</taxon>
        <taxon>Nephromycida</taxon>
        <taxon>Cardiosporidium</taxon>
    </lineage>
</organism>
<reference evidence="3 4" key="1">
    <citation type="journal article" date="2020" name="bioRxiv">
        <title>Metabolic contributions of an alphaproteobacterial endosymbiont in the apicomplexan Cardiosporidium cionae.</title>
        <authorList>
            <person name="Hunter E.S."/>
            <person name="Paight C.J."/>
            <person name="Lane C.E."/>
        </authorList>
    </citation>
    <scope>NUCLEOTIDE SEQUENCE [LARGE SCALE GENOMIC DNA]</scope>
    <source>
        <strain evidence="3">ESH_2018</strain>
    </source>
</reference>
<dbReference type="SUPFAM" id="SSF48452">
    <property type="entry name" value="TPR-like"/>
    <property type="match status" value="1"/>
</dbReference>
<dbReference type="InterPro" id="IPR039190">
    <property type="entry name" value="TTC14"/>
</dbReference>
<feature type="compositionally biased region" description="Polar residues" evidence="2">
    <location>
        <begin position="653"/>
        <end position="663"/>
    </location>
</feature>
<evidence type="ECO:0000256" key="1">
    <source>
        <dbReference type="PROSITE-ProRule" id="PRU00339"/>
    </source>
</evidence>
<keyword evidence="4" id="KW-1185">Reference proteome</keyword>
<feature type="compositionally biased region" description="Basic residues" evidence="2">
    <location>
        <begin position="673"/>
        <end position="705"/>
    </location>
</feature>
<dbReference type="SMART" id="SM00028">
    <property type="entry name" value="TPR"/>
    <property type="match status" value="2"/>
</dbReference>
<dbReference type="PROSITE" id="PS50005">
    <property type="entry name" value="TPR"/>
    <property type="match status" value="1"/>
</dbReference>
<feature type="repeat" description="TPR" evidence="1">
    <location>
        <begin position="494"/>
        <end position="527"/>
    </location>
</feature>
<comment type="caution">
    <text evidence="3">The sequence shown here is derived from an EMBL/GenBank/DDBJ whole genome shotgun (WGS) entry which is preliminary data.</text>
</comment>
<feature type="compositionally biased region" description="Basic residues" evidence="2">
    <location>
        <begin position="625"/>
        <end position="652"/>
    </location>
</feature>
<name>A0ABQ7JCH4_9APIC</name>
<evidence type="ECO:0000313" key="3">
    <source>
        <dbReference type="EMBL" id="KAF8821659.1"/>
    </source>
</evidence>
<protein>
    <submittedName>
        <fullName evidence="3">Tetratricopeptide repeat-containing protein</fullName>
    </submittedName>
</protein>
<sequence length="705" mass="79624">MVPLGLISTGNFSSRGKWPLQFYSLTEKVELREPAQISSSAKCSAVNPVIKHKHDSNIEISLSPRVIPLENKTGRGCFIRMNISHINEGFTDIALWIAGRKRNWKDCISCRSTCSTLGCFIVDRIQEIGKVERTILFNPLKAHCVQFLPWADVVRGWICRWDRRNRAYFVQLVGIEIYDDNSVHLERIESMNKLFALYDIEGIHPSNMAASSSHVDEETLVKPSSRAPFFTSNLSESSWSYSTDSFDRHDKSNCEKGWEAQNGLIGVLPLEEISTLENPGGRFPLVGGIAAGTPVRARVISSLNTRTNFEDMGADALLTLNEGNRASLGNPGFSQEMQTRFVMPAIAKPLGFKSYSRRNTIDSGEYTKNSGHPICHSSPRYSSFDSLLYDGWMVSSQIQVDPRFSNPQSLFTKLKCLDFYLTHHKNLSLIESPWANKRGELEAIKSIGIWLTNRQSREWADQRVVEGVKLARNSQFDTAIEYYNAALQLCEAHVDALIARGAARANQLKFKEALQDFDKALQIDPCQSNGILYRNITLSRLHDKGESKIPEGKSSDVIGTVASKVPAVEDLRIPLKKMKVDHNVNAVISQPLKHYDLILSSDPDDSANEAASVGSLSSLSQEKNSRRKRRQHRSGHRRSVARSQHTRKHNRKNYSGENESMRNSASSIFKVKSSSHHASKQRHSKKKERHERKRTERNHKKKHKK</sequence>
<dbReference type="InterPro" id="IPR019734">
    <property type="entry name" value="TPR_rpt"/>
</dbReference>
<dbReference type="PANTHER" id="PTHR23184:SF9">
    <property type="entry name" value="TETRATRICOPEPTIDE REPEAT PROTEIN 14"/>
    <property type="match status" value="1"/>
</dbReference>
<accession>A0ABQ7JCH4</accession>
<dbReference type="Gene3D" id="1.25.40.10">
    <property type="entry name" value="Tetratricopeptide repeat domain"/>
    <property type="match status" value="1"/>
</dbReference>